<dbReference type="GO" id="GO:0033743">
    <property type="term" value="F:peptide-methionine (R)-S-oxide reductase activity"/>
    <property type="evidence" value="ECO:0007669"/>
    <property type="project" value="UniProtKB-EC"/>
</dbReference>
<dbReference type="EC" id="1.8.4.12" evidence="1 3"/>
<dbReference type="NCBIfam" id="TIGR00357">
    <property type="entry name" value="peptide-methionine (R)-S-oxide reductase MsrB"/>
    <property type="match status" value="1"/>
</dbReference>
<comment type="similarity">
    <text evidence="3">Belongs to the MsrB Met sulfoxide reductase family.</text>
</comment>
<keyword evidence="3" id="KW-0862">Zinc</keyword>
<keyword evidence="4" id="KW-0812">Transmembrane</keyword>
<evidence type="ECO:0000256" key="1">
    <source>
        <dbReference type="ARBA" id="ARBA00012499"/>
    </source>
</evidence>
<feature type="transmembrane region" description="Helical" evidence="4">
    <location>
        <begin position="26"/>
        <end position="48"/>
    </location>
</feature>
<comment type="cofactor">
    <cofactor evidence="3">
        <name>Zn(2+)</name>
        <dbReference type="ChEBI" id="CHEBI:29105"/>
    </cofactor>
    <text evidence="3">Binds 1 zinc ion per subunit.</text>
</comment>
<dbReference type="PANTHER" id="PTHR10173">
    <property type="entry name" value="METHIONINE SULFOXIDE REDUCTASE"/>
    <property type="match status" value="1"/>
</dbReference>
<dbReference type="AlphaFoldDB" id="A0A9K3M673"/>
<evidence type="ECO:0000256" key="2">
    <source>
        <dbReference type="ARBA" id="ARBA00048488"/>
    </source>
</evidence>
<reference evidence="6" key="2">
    <citation type="submission" date="2021-04" db="EMBL/GenBank/DDBJ databases">
        <authorList>
            <person name="Podell S."/>
        </authorList>
    </citation>
    <scope>NUCLEOTIDE SEQUENCE</scope>
    <source>
        <strain evidence="6">Hildebrandi</strain>
    </source>
</reference>
<proteinExistence type="inferred from homology"/>
<dbReference type="GO" id="GO:0030091">
    <property type="term" value="P:protein repair"/>
    <property type="evidence" value="ECO:0007669"/>
    <property type="project" value="InterPro"/>
</dbReference>
<organism evidence="6 7">
    <name type="scientific">Nitzschia inconspicua</name>
    <dbReference type="NCBI Taxonomy" id="303405"/>
    <lineage>
        <taxon>Eukaryota</taxon>
        <taxon>Sar</taxon>
        <taxon>Stramenopiles</taxon>
        <taxon>Ochrophyta</taxon>
        <taxon>Bacillariophyta</taxon>
        <taxon>Bacillariophyceae</taxon>
        <taxon>Bacillariophycidae</taxon>
        <taxon>Bacillariales</taxon>
        <taxon>Bacillariaceae</taxon>
        <taxon>Nitzschia</taxon>
    </lineage>
</organism>
<accession>A0A9K3M673</accession>
<keyword evidence="4" id="KW-1133">Transmembrane helix</keyword>
<feature type="domain" description="MsrB" evidence="5">
    <location>
        <begin position="86"/>
        <end position="208"/>
    </location>
</feature>
<dbReference type="OrthoDB" id="44061at2759"/>
<dbReference type="InterPro" id="IPR002579">
    <property type="entry name" value="Met_Sox_Rdtase_MsrB_dom"/>
</dbReference>
<dbReference type="GO" id="GO:0006979">
    <property type="term" value="P:response to oxidative stress"/>
    <property type="evidence" value="ECO:0007669"/>
    <property type="project" value="InterPro"/>
</dbReference>
<keyword evidence="7" id="KW-1185">Reference proteome</keyword>
<keyword evidence="3" id="KW-0479">Metal-binding</keyword>
<comment type="catalytic activity">
    <reaction evidence="2 3">
        <text>L-methionyl-[protein] + [thioredoxin]-disulfide + H2O = L-methionyl-(R)-S-oxide-[protein] + [thioredoxin]-dithiol</text>
        <dbReference type="Rhea" id="RHEA:24164"/>
        <dbReference type="Rhea" id="RHEA-COMP:10698"/>
        <dbReference type="Rhea" id="RHEA-COMP:10700"/>
        <dbReference type="Rhea" id="RHEA-COMP:12313"/>
        <dbReference type="Rhea" id="RHEA-COMP:12314"/>
        <dbReference type="ChEBI" id="CHEBI:15377"/>
        <dbReference type="ChEBI" id="CHEBI:16044"/>
        <dbReference type="ChEBI" id="CHEBI:29950"/>
        <dbReference type="ChEBI" id="CHEBI:45764"/>
        <dbReference type="ChEBI" id="CHEBI:50058"/>
        <dbReference type="EC" id="1.8.4.12"/>
    </reaction>
</comment>
<protein>
    <recommendedName>
        <fullName evidence="1 3">Peptide-methionine (R)-S-oxide reductase</fullName>
        <ecNumber evidence="1 3">1.8.4.12</ecNumber>
    </recommendedName>
</protein>
<keyword evidence="3" id="KW-0560">Oxidoreductase</keyword>
<keyword evidence="4" id="KW-0472">Membrane</keyword>
<evidence type="ECO:0000259" key="5">
    <source>
        <dbReference type="PROSITE" id="PS51790"/>
    </source>
</evidence>
<dbReference type="Pfam" id="PF01641">
    <property type="entry name" value="SelR"/>
    <property type="match status" value="1"/>
</dbReference>
<dbReference type="Proteomes" id="UP000693970">
    <property type="component" value="Unassembled WGS sequence"/>
</dbReference>
<evidence type="ECO:0000313" key="7">
    <source>
        <dbReference type="Proteomes" id="UP000693970"/>
    </source>
</evidence>
<dbReference type="GO" id="GO:0046872">
    <property type="term" value="F:metal ion binding"/>
    <property type="evidence" value="ECO:0007669"/>
    <property type="project" value="UniProtKB-KW"/>
</dbReference>
<evidence type="ECO:0000256" key="3">
    <source>
        <dbReference type="RuleBase" id="RU365044"/>
    </source>
</evidence>
<dbReference type="InterPro" id="IPR028427">
    <property type="entry name" value="Met_Sox_Rdtase_MsrB"/>
</dbReference>
<dbReference type="EMBL" id="JAGRRH010000001">
    <property type="protein sequence ID" value="KAG7374709.1"/>
    <property type="molecule type" value="Genomic_DNA"/>
</dbReference>
<reference evidence="6" key="1">
    <citation type="journal article" date="2021" name="Sci. Rep.">
        <title>Diploid genomic architecture of Nitzschia inconspicua, an elite biomass production diatom.</title>
        <authorList>
            <person name="Oliver A."/>
            <person name="Podell S."/>
            <person name="Pinowska A."/>
            <person name="Traller J.C."/>
            <person name="Smith S.R."/>
            <person name="McClure R."/>
            <person name="Beliaev A."/>
            <person name="Bohutskyi P."/>
            <person name="Hill E.A."/>
            <person name="Rabines A."/>
            <person name="Zheng H."/>
            <person name="Allen L.Z."/>
            <person name="Kuo A."/>
            <person name="Grigoriev I.V."/>
            <person name="Allen A.E."/>
            <person name="Hazlebeck D."/>
            <person name="Allen E.E."/>
        </authorList>
    </citation>
    <scope>NUCLEOTIDE SEQUENCE</scope>
    <source>
        <strain evidence="6">Hildebrandi</strain>
    </source>
</reference>
<dbReference type="PROSITE" id="PS51790">
    <property type="entry name" value="MSRB"/>
    <property type="match status" value="1"/>
</dbReference>
<dbReference type="PANTHER" id="PTHR10173:SF52">
    <property type="entry name" value="METHIONINE-R-SULFOXIDE REDUCTASE B1"/>
    <property type="match status" value="1"/>
</dbReference>
<gene>
    <name evidence="6" type="ORF">IV203_013804</name>
</gene>
<evidence type="ECO:0000313" key="6">
    <source>
        <dbReference type="EMBL" id="KAG7374709.1"/>
    </source>
</evidence>
<name>A0A9K3M673_9STRA</name>
<evidence type="ECO:0000256" key="4">
    <source>
        <dbReference type="SAM" id="Phobius"/>
    </source>
</evidence>
<sequence>MIRPFSVKGEKDRQRYQFGTADPNKLVIIATVTILFLASAGVHGFLLVPKAIQVSRGHVDFIRKTPFDATSHLAATTKSRPVEKTDQEWQQILTPDQYYVLRKEGTETPGASELNYVKEPGTFVCAGCGAPLFVTDAKFDSGTGWPSFFAPISSSAIDLDTDFKLLLPRTECSCSQCGGHLGHVFEDGPEPTGQRYCMNGVAMKFFSDQERPDLVERVKQLQINDPFRLSPSQLLPGAVVNGIISAFFVGSFLSSQQTTPIEYLTLLPALYYGFVSAKNIAKML</sequence>
<dbReference type="GO" id="GO:0005737">
    <property type="term" value="C:cytoplasm"/>
    <property type="evidence" value="ECO:0007669"/>
    <property type="project" value="TreeGrafter"/>
</dbReference>
<comment type="caution">
    <text evidence="6">The sequence shown here is derived from an EMBL/GenBank/DDBJ whole genome shotgun (WGS) entry which is preliminary data.</text>
</comment>